<dbReference type="PANTHER" id="PTHR43591">
    <property type="entry name" value="METHYLTRANSFERASE"/>
    <property type="match status" value="1"/>
</dbReference>
<protein>
    <recommendedName>
        <fullName evidence="2">Methyltransferase domain-containing protein</fullName>
    </recommendedName>
</protein>
<dbReference type="InterPro" id="IPR029063">
    <property type="entry name" value="SAM-dependent_MTases_sf"/>
</dbReference>
<accession>X1PQP8</accession>
<feature type="non-terminal residue" evidence="1">
    <location>
        <position position="98"/>
    </location>
</feature>
<sequence length="98" mass="11001">MSSESFDFASLAKDYDLWYQTPEGKMYDQAEKSTVLKLLRPAKPGDRLLDVGCGTGHWSRVFADQGYEVTGIDICPEMSEVARSRDYPGCYFEIADAC</sequence>
<organism evidence="1">
    <name type="scientific">marine sediment metagenome</name>
    <dbReference type="NCBI Taxonomy" id="412755"/>
    <lineage>
        <taxon>unclassified sequences</taxon>
        <taxon>metagenomes</taxon>
        <taxon>ecological metagenomes</taxon>
    </lineage>
</organism>
<gene>
    <name evidence="1" type="ORF">S06H3_57393</name>
</gene>
<dbReference type="CDD" id="cd02440">
    <property type="entry name" value="AdoMet_MTases"/>
    <property type="match status" value="1"/>
</dbReference>
<proteinExistence type="predicted"/>
<dbReference type="SUPFAM" id="SSF53335">
    <property type="entry name" value="S-adenosyl-L-methionine-dependent methyltransferases"/>
    <property type="match status" value="1"/>
</dbReference>
<dbReference type="EMBL" id="BARV01037042">
    <property type="protein sequence ID" value="GAI58552.1"/>
    <property type="molecule type" value="Genomic_DNA"/>
</dbReference>
<dbReference type="Gene3D" id="3.40.50.150">
    <property type="entry name" value="Vaccinia Virus protein VP39"/>
    <property type="match status" value="1"/>
</dbReference>
<dbReference type="AlphaFoldDB" id="X1PQP8"/>
<evidence type="ECO:0000313" key="1">
    <source>
        <dbReference type="EMBL" id="GAI58552.1"/>
    </source>
</evidence>
<comment type="caution">
    <text evidence="1">The sequence shown here is derived from an EMBL/GenBank/DDBJ whole genome shotgun (WGS) entry which is preliminary data.</text>
</comment>
<dbReference type="Pfam" id="PF13489">
    <property type="entry name" value="Methyltransf_23"/>
    <property type="match status" value="1"/>
</dbReference>
<name>X1PQP8_9ZZZZ</name>
<reference evidence="1" key="1">
    <citation type="journal article" date="2014" name="Front. Microbiol.">
        <title>High frequency of phylogenetically diverse reductive dehalogenase-homologous genes in deep subseafloor sedimentary metagenomes.</title>
        <authorList>
            <person name="Kawai M."/>
            <person name="Futagami T."/>
            <person name="Toyoda A."/>
            <person name="Takaki Y."/>
            <person name="Nishi S."/>
            <person name="Hori S."/>
            <person name="Arai W."/>
            <person name="Tsubouchi T."/>
            <person name="Morono Y."/>
            <person name="Uchiyama I."/>
            <person name="Ito T."/>
            <person name="Fujiyama A."/>
            <person name="Inagaki F."/>
            <person name="Takami H."/>
        </authorList>
    </citation>
    <scope>NUCLEOTIDE SEQUENCE</scope>
    <source>
        <strain evidence="1">Expedition CK06-06</strain>
    </source>
</reference>
<evidence type="ECO:0008006" key="2">
    <source>
        <dbReference type="Google" id="ProtNLM"/>
    </source>
</evidence>